<dbReference type="SUPFAM" id="SSF52009">
    <property type="entry name" value="Phosphohistidine domain"/>
    <property type="match status" value="1"/>
</dbReference>
<dbReference type="Gene3D" id="1.10.274.10">
    <property type="entry name" value="PtsI, HPr-binding domain"/>
    <property type="match status" value="1"/>
</dbReference>
<proteinExistence type="predicted"/>
<dbReference type="GO" id="GO:0009401">
    <property type="term" value="P:phosphoenolpyruvate-dependent sugar phosphotransferase system"/>
    <property type="evidence" value="ECO:0007669"/>
    <property type="project" value="InterPro"/>
</dbReference>
<protein>
    <recommendedName>
        <fullName evidence="1">PEP-utilising enzyme mobile domain-containing protein</fullName>
    </recommendedName>
</protein>
<dbReference type="EMBL" id="JALNTZ010000059">
    <property type="protein sequence ID" value="KAJ3639030.1"/>
    <property type="molecule type" value="Genomic_DNA"/>
</dbReference>
<dbReference type="InterPro" id="IPR036637">
    <property type="entry name" value="Phosphohistidine_dom_sf"/>
</dbReference>
<dbReference type="GO" id="GO:0016772">
    <property type="term" value="F:transferase activity, transferring phosphorus-containing groups"/>
    <property type="evidence" value="ECO:0007669"/>
    <property type="project" value="InterPro"/>
</dbReference>
<dbReference type="PROSITE" id="PS00370">
    <property type="entry name" value="PEP_ENZYMES_PHOS_SITE"/>
    <property type="match status" value="1"/>
</dbReference>
<evidence type="ECO:0000313" key="3">
    <source>
        <dbReference type="Proteomes" id="UP001168821"/>
    </source>
</evidence>
<organism evidence="2 3">
    <name type="scientific">Zophobas morio</name>
    <dbReference type="NCBI Taxonomy" id="2755281"/>
    <lineage>
        <taxon>Eukaryota</taxon>
        <taxon>Metazoa</taxon>
        <taxon>Ecdysozoa</taxon>
        <taxon>Arthropoda</taxon>
        <taxon>Hexapoda</taxon>
        <taxon>Insecta</taxon>
        <taxon>Pterygota</taxon>
        <taxon>Neoptera</taxon>
        <taxon>Endopterygota</taxon>
        <taxon>Coleoptera</taxon>
        <taxon>Polyphaga</taxon>
        <taxon>Cucujiformia</taxon>
        <taxon>Tenebrionidae</taxon>
        <taxon>Zophobas</taxon>
    </lineage>
</organism>
<evidence type="ECO:0000313" key="2">
    <source>
        <dbReference type="EMBL" id="KAJ3639030.1"/>
    </source>
</evidence>
<dbReference type="InterPro" id="IPR050499">
    <property type="entry name" value="PEP-utilizing_PTS_enzyme"/>
</dbReference>
<name>A0AA38HJU1_9CUCU</name>
<dbReference type="InterPro" id="IPR008279">
    <property type="entry name" value="PEP-util_enz_mobile_dom"/>
</dbReference>
<sequence>MFEAMDDAYFKERAADVKDVTERLIRYTLGLNVVDLASISEEVIIVADDLTPSQTAQLDKKFVKGFACDMGGRTSHAAIMARSLEIPAVLGLKEIVKSTKDNDMIALNGQTGEVEVNPADVKA</sequence>
<dbReference type="Gene3D" id="3.50.30.10">
    <property type="entry name" value="Phosphohistidine domain"/>
    <property type="match status" value="1"/>
</dbReference>
<accession>A0AA38HJU1</accession>
<dbReference type="AlphaFoldDB" id="A0AA38HJU1"/>
<dbReference type="InterPro" id="IPR036618">
    <property type="entry name" value="PtsI_HPr-bd_sf"/>
</dbReference>
<gene>
    <name evidence="2" type="ORF">Zmor_019156</name>
</gene>
<dbReference type="Pfam" id="PF00391">
    <property type="entry name" value="PEP-utilizers"/>
    <property type="match status" value="1"/>
</dbReference>
<dbReference type="PANTHER" id="PTHR46244:SF3">
    <property type="entry name" value="PHOSPHOENOLPYRUVATE-PROTEIN PHOSPHOTRANSFERASE"/>
    <property type="match status" value="1"/>
</dbReference>
<comment type="caution">
    <text evidence="2">The sequence shown here is derived from an EMBL/GenBank/DDBJ whole genome shotgun (WGS) entry which is preliminary data.</text>
</comment>
<dbReference type="InterPro" id="IPR018274">
    <property type="entry name" value="PEP_util_AS"/>
</dbReference>
<evidence type="ECO:0000259" key="1">
    <source>
        <dbReference type="Pfam" id="PF00391"/>
    </source>
</evidence>
<reference evidence="2" key="1">
    <citation type="journal article" date="2023" name="G3 (Bethesda)">
        <title>Whole genome assemblies of Zophobas morio and Tenebrio molitor.</title>
        <authorList>
            <person name="Kaur S."/>
            <person name="Stinson S.A."/>
            <person name="diCenzo G.C."/>
        </authorList>
    </citation>
    <scope>NUCLEOTIDE SEQUENCE</scope>
    <source>
        <strain evidence="2">QUZm001</strain>
    </source>
</reference>
<dbReference type="PANTHER" id="PTHR46244">
    <property type="entry name" value="PHOSPHOENOLPYRUVATE-PROTEIN PHOSPHOTRANSFERASE"/>
    <property type="match status" value="1"/>
</dbReference>
<dbReference type="Proteomes" id="UP001168821">
    <property type="component" value="Unassembled WGS sequence"/>
</dbReference>
<keyword evidence="3" id="KW-1185">Reference proteome</keyword>
<feature type="domain" description="PEP-utilising enzyme mobile" evidence="1">
    <location>
        <begin position="40"/>
        <end position="112"/>
    </location>
</feature>